<comment type="caution">
    <text evidence="3">The sequence shown here is derived from an EMBL/GenBank/DDBJ whole genome shotgun (WGS) entry which is preliminary data.</text>
</comment>
<evidence type="ECO:0000256" key="1">
    <source>
        <dbReference type="PIRSR" id="PIRSR613078-1"/>
    </source>
</evidence>
<dbReference type="PROSITE" id="PS00175">
    <property type="entry name" value="PG_MUTASE"/>
    <property type="match status" value="1"/>
</dbReference>
<feature type="active site" description="Tele-phosphohistidine intermediate" evidence="1">
    <location>
        <position position="16"/>
    </location>
</feature>
<dbReference type="GO" id="GO:0005737">
    <property type="term" value="C:cytoplasm"/>
    <property type="evidence" value="ECO:0007669"/>
    <property type="project" value="TreeGrafter"/>
</dbReference>
<evidence type="ECO:0000313" key="4">
    <source>
        <dbReference type="Proteomes" id="UP000574276"/>
    </source>
</evidence>
<evidence type="ECO:0000256" key="2">
    <source>
        <dbReference type="PIRSR" id="PIRSR613078-2"/>
    </source>
</evidence>
<dbReference type="EMBL" id="JACEGA010000001">
    <property type="protein sequence ID" value="MBB2181725.1"/>
    <property type="molecule type" value="Genomic_DNA"/>
</dbReference>
<evidence type="ECO:0000313" key="3">
    <source>
        <dbReference type="EMBL" id="MBB2181725.1"/>
    </source>
</evidence>
<organism evidence="3 4">
    <name type="scientific">Variimorphobacter saccharofermentans</name>
    <dbReference type="NCBI Taxonomy" id="2755051"/>
    <lineage>
        <taxon>Bacteria</taxon>
        <taxon>Bacillati</taxon>
        <taxon>Bacillota</taxon>
        <taxon>Clostridia</taxon>
        <taxon>Lachnospirales</taxon>
        <taxon>Lachnospiraceae</taxon>
        <taxon>Variimorphobacter</taxon>
    </lineage>
</organism>
<sequence length="205" mass="23800">MWDRAENQITLVLIRHGETKSNKEHRYLGKTDEELSVEGKTHLLKEKEKGIFPNVDFLFSSPMKRCVQTAEILFPELQPVEIEEWKEMDFGVFEGKNYLELQGDKRYQEWIDSNGTLPFPEGESREEFISRCDKGFRRMIGKLKPIKEEGHKTVGIIVHGGTIMALLSKYGKGDYFDYQVPNGKGFICTMKYLDAEPEIMELKKI</sequence>
<dbReference type="AlphaFoldDB" id="A0A839JVN7"/>
<dbReference type="InterPro" id="IPR001345">
    <property type="entry name" value="PG/BPGM_mutase_AS"/>
</dbReference>
<gene>
    <name evidence="3" type="ORF">H0486_02385</name>
</gene>
<keyword evidence="4" id="KW-1185">Reference proteome</keyword>
<dbReference type="SMART" id="SM00855">
    <property type="entry name" value="PGAM"/>
    <property type="match status" value="1"/>
</dbReference>
<protein>
    <submittedName>
        <fullName evidence="3">Histidine phosphatase family protein</fullName>
    </submittedName>
</protein>
<dbReference type="CDD" id="cd07067">
    <property type="entry name" value="HP_PGM_like"/>
    <property type="match status" value="1"/>
</dbReference>
<proteinExistence type="predicted"/>
<name>A0A839JVN7_9FIRM</name>
<dbReference type="Proteomes" id="UP000574276">
    <property type="component" value="Unassembled WGS sequence"/>
</dbReference>
<dbReference type="SUPFAM" id="SSF53254">
    <property type="entry name" value="Phosphoglycerate mutase-like"/>
    <property type="match status" value="1"/>
</dbReference>
<dbReference type="GO" id="GO:0016791">
    <property type="term" value="F:phosphatase activity"/>
    <property type="evidence" value="ECO:0007669"/>
    <property type="project" value="TreeGrafter"/>
</dbReference>
<reference evidence="3 4" key="1">
    <citation type="submission" date="2020-07" db="EMBL/GenBank/DDBJ databases">
        <title>Characterization and genome sequencing of isolate MD1, a novel member within the family Lachnospiraceae.</title>
        <authorList>
            <person name="Rettenmaier R."/>
            <person name="Di Bello L."/>
            <person name="Zinser C."/>
            <person name="Scheitz K."/>
            <person name="Liebl W."/>
            <person name="Zverlov V."/>
        </authorList>
    </citation>
    <scope>NUCLEOTIDE SEQUENCE [LARGE SCALE GENOMIC DNA]</scope>
    <source>
        <strain evidence="3 4">MD1</strain>
    </source>
</reference>
<dbReference type="InterPro" id="IPR050275">
    <property type="entry name" value="PGM_Phosphatase"/>
</dbReference>
<dbReference type="Pfam" id="PF00300">
    <property type="entry name" value="His_Phos_1"/>
    <property type="match status" value="1"/>
</dbReference>
<feature type="binding site" evidence="2">
    <location>
        <begin position="15"/>
        <end position="22"/>
    </location>
    <ligand>
        <name>substrate</name>
    </ligand>
</feature>
<feature type="active site" description="Proton donor/acceptor" evidence="1">
    <location>
        <position position="87"/>
    </location>
</feature>
<dbReference type="PANTHER" id="PTHR48100:SF59">
    <property type="entry name" value="ADENOSYLCOBALAMIN_ALPHA-RIBAZOLE PHOSPHATASE"/>
    <property type="match status" value="1"/>
</dbReference>
<dbReference type="InterPro" id="IPR029033">
    <property type="entry name" value="His_PPase_superfam"/>
</dbReference>
<dbReference type="RefSeq" id="WP_228351487.1">
    <property type="nucleotide sequence ID" value="NZ_JACEGA010000001.1"/>
</dbReference>
<feature type="binding site" evidence="2">
    <location>
        <position position="65"/>
    </location>
    <ligand>
        <name>substrate</name>
    </ligand>
</feature>
<accession>A0A839JVN7</accession>
<dbReference type="InterPro" id="IPR013078">
    <property type="entry name" value="His_Pase_superF_clade-1"/>
</dbReference>
<dbReference type="Gene3D" id="3.40.50.1240">
    <property type="entry name" value="Phosphoglycerate mutase-like"/>
    <property type="match status" value="1"/>
</dbReference>
<dbReference type="PANTHER" id="PTHR48100">
    <property type="entry name" value="BROAD-SPECIFICITY PHOSPHATASE YOR283W-RELATED"/>
    <property type="match status" value="1"/>
</dbReference>